<keyword evidence="3" id="KW-1185">Reference proteome</keyword>
<reference evidence="2" key="2">
    <citation type="submission" date="2022-06" db="UniProtKB">
        <authorList>
            <consortium name="EnsemblMetazoa"/>
        </authorList>
    </citation>
    <scope>IDENTIFICATION</scope>
    <source>
        <strain evidence="2">DF5081</strain>
    </source>
</reference>
<name>A0A8R1E4U6_CAEJA</name>
<dbReference type="EnsemblMetazoa" id="CJA20857.1">
    <property type="protein sequence ID" value="CJA20857.1"/>
    <property type="gene ID" value="WBGene00176429"/>
</dbReference>
<dbReference type="AlphaFoldDB" id="A0A8R1E4U6"/>
<evidence type="ECO:0000313" key="2">
    <source>
        <dbReference type="EnsemblMetazoa" id="CJA20857.1"/>
    </source>
</evidence>
<proteinExistence type="predicted"/>
<dbReference type="Proteomes" id="UP000005237">
    <property type="component" value="Unassembled WGS sequence"/>
</dbReference>
<feature type="compositionally biased region" description="Basic and acidic residues" evidence="1">
    <location>
        <begin position="8"/>
        <end position="27"/>
    </location>
</feature>
<reference evidence="3" key="1">
    <citation type="submission" date="2010-08" db="EMBL/GenBank/DDBJ databases">
        <authorList>
            <consortium name="Caenorhabditis japonica Sequencing Consortium"/>
            <person name="Wilson R.K."/>
        </authorList>
    </citation>
    <scope>NUCLEOTIDE SEQUENCE [LARGE SCALE GENOMIC DNA]</scope>
    <source>
        <strain evidence="3">DF5081</strain>
    </source>
</reference>
<organism evidence="2 3">
    <name type="scientific">Caenorhabditis japonica</name>
    <dbReference type="NCBI Taxonomy" id="281687"/>
    <lineage>
        <taxon>Eukaryota</taxon>
        <taxon>Metazoa</taxon>
        <taxon>Ecdysozoa</taxon>
        <taxon>Nematoda</taxon>
        <taxon>Chromadorea</taxon>
        <taxon>Rhabditida</taxon>
        <taxon>Rhabditina</taxon>
        <taxon>Rhabditomorpha</taxon>
        <taxon>Rhabditoidea</taxon>
        <taxon>Rhabditidae</taxon>
        <taxon>Peloderinae</taxon>
        <taxon>Caenorhabditis</taxon>
    </lineage>
</organism>
<accession>A0A8R1E4U6</accession>
<feature type="region of interest" description="Disordered" evidence="1">
    <location>
        <begin position="1"/>
        <end position="29"/>
    </location>
</feature>
<sequence>MNVGKRSSRTEQEKSEESRKGHTRIQDLHSLPQIFNKRHKNNFSDRDGKGDLTVYSKLFRSNRGPPVIASPIGMEVPPPFRSSQKKFALPFAHSRMEKKLEMTK</sequence>
<protein>
    <submittedName>
        <fullName evidence="2">Uncharacterized protein</fullName>
    </submittedName>
</protein>
<evidence type="ECO:0000313" key="3">
    <source>
        <dbReference type="Proteomes" id="UP000005237"/>
    </source>
</evidence>
<evidence type="ECO:0000256" key="1">
    <source>
        <dbReference type="SAM" id="MobiDB-lite"/>
    </source>
</evidence>